<name>A0ABS7GIU5_9BACT</name>
<gene>
    <name evidence="1" type="ORF">K1Y79_25035</name>
</gene>
<dbReference type="EMBL" id="JAICCF010000005">
    <property type="protein sequence ID" value="MBW8687627.1"/>
    <property type="molecule type" value="Genomic_DNA"/>
</dbReference>
<comment type="caution">
    <text evidence="1">The sequence shown here is derived from an EMBL/GenBank/DDBJ whole genome shotgun (WGS) entry which is preliminary data.</text>
</comment>
<proteinExistence type="predicted"/>
<accession>A0ABS7GIU5</accession>
<dbReference type="RefSeq" id="WP_220252956.1">
    <property type="nucleotide sequence ID" value="NZ_JAICCF010000005.1"/>
</dbReference>
<reference evidence="1 2" key="1">
    <citation type="submission" date="2021-08" db="EMBL/GenBank/DDBJ databases">
        <title>The genome sequence of Chitinophaga sp. B61.</title>
        <authorList>
            <person name="Zhang X."/>
        </authorList>
    </citation>
    <scope>NUCLEOTIDE SEQUENCE [LARGE SCALE GENOMIC DNA]</scope>
    <source>
        <strain evidence="1 2">B61</strain>
    </source>
</reference>
<dbReference type="Proteomes" id="UP000812961">
    <property type="component" value="Unassembled WGS sequence"/>
</dbReference>
<evidence type="ECO:0000313" key="1">
    <source>
        <dbReference type="EMBL" id="MBW8687627.1"/>
    </source>
</evidence>
<keyword evidence="2" id="KW-1185">Reference proteome</keyword>
<organism evidence="1 2">
    <name type="scientific">Chitinophaga rhizophila</name>
    <dbReference type="NCBI Taxonomy" id="2866212"/>
    <lineage>
        <taxon>Bacteria</taxon>
        <taxon>Pseudomonadati</taxon>
        <taxon>Bacteroidota</taxon>
        <taxon>Chitinophagia</taxon>
        <taxon>Chitinophagales</taxon>
        <taxon>Chitinophagaceae</taxon>
        <taxon>Chitinophaga</taxon>
    </lineage>
</organism>
<protein>
    <submittedName>
        <fullName evidence="1">Uncharacterized protein</fullName>
    </submittedName>
</protein>
<evidence type="ECO:0000313" key="2">
    <source>
        <dbReference type="Proteomes" id="UP000812961"/>
    </source>
</evidence>
<sequence length="121" mass="13659">MQAPFSGQWYKRLKGWSLQTGLFQCRSFLRNQRRLIVYLCEILPFPQLSSFHMWSCRSSASLQLFVITNITIPGTLDVTGLNFSTGVLKGTFKSLISREASSEGFKNPATIMGSFDLRALN</sequence>